<organism evidence="1 2">
    <name type="scientific">Achlya hypogyna</name>
    <name type="common">Oomycete</name>
    <name type="synonym">Protoachlya hypogyna</name>
    <dbReference type="NCBI Taxonomy" id="1202772"/>
    <lineage>
        <taxon>Eukaryota</taxon>
        <taxon>Sar</taxon>
        <taxon>Stramenopiles</taxon>
        <taxon>Oomycota</taxon>
        <taxon>Saprolegniomycetes</taxon>
        <taxon>Saprolegniales</taxon>
        <taxon>Achlyaceae</taxon>
        <taxon>Achlya</taxon>
    </lineage>
</organism>
<reference evidence="1 2" key="1">
    <citation type="journal article" date="2014" name="Genome Biol. Evol.">
        <title>The secreted proteins of Achlya hypogyna and Thraustotheca clavata identify the ancestral oomycete secretome and reveal gene acquisitions by horizontal gene transfer.</title>
        <authorList>
            <person name="Misner I."/>
            <person name="Blouin N."/>
            <person name="Leonard G."/>
            <person name="Richards T.A."/>
            <person name="Lane C.E."/>
        </authorList>
    </citation>
    <scope>NUCLEOTIDE SEQUENCE [LARGE SCALE GENOMIC DNA]</scope>
    <source>
        <strain evidence="1 2">ATCC 48635</strain>
    </source>
</reference>
<sequence>MHEHIVTKRLDDRAMHPVDHPLAYPSSSSIADKYHTWRECDEYLTKYKEIARGGQAKAQEEAYVKALLCTGRALAPVITNQWVQCAKRQSPQHPQCIVLKRMLDRSLRVEGQALLRHMAPETFK</sequence>
<keyword evidence="2" id="KW-1185">Reference proteome</keyword>
<protein>
    <submittedName>
        <fullName evidence="1">Uncharacterized protein</fullName>
    </submittedName>
</protein>
<evidence type="ECO:0000313" key="1">
    <source>
        <dbReference type="EMBL" id="OQS01224.1"/>
    </source>
</evidence>
<name>A0A1V9ZTA6_ACHHY</name>
<proteinExistence type="predicted"/>
<comment type="caution">
    <text evidence="1">The sequence shown here is derived from an EMBL/GenBank/DDBJ whole genome shotgun (WGS) entry which is preliminary data.</text>
</comment>
<dbReference type="OrthoDB" id="64027at2759"/>
<accession>A0A1V9ZTA6</accession>
<dbReference type="Proteomes" id="UP000243579">
    <property type="component" value="Unassembled WGS sequence"/>
</dbReference>
<dbReference type="AlphaFoldDB" id="A0A1V9ZTA6"/>
<dbReference type="EMBL" id="JNBR01000013">
    <property type="protein sequence ID" value="OQS01224.1"/>
    <property type="molecule type" value="Genomic_DNA"/>
</dbReference>
<gene>
    <name evidence="1" type="ORF">ACHHYP_01782</name>
</gene>
<evidence type="ECO:0000313" key="2">
    <source>
        <dbReference type="Proteomes" id="UP000243579"/>
    </source>
</evidence>